<dbReference type="Gene3D" id="3.40.50.150">
    <property type="entry name" value="Vaccinia Virus protein VP39"/>
    <property type="match status" value="1"/>
</dbReference>
<dbReference type="PANTHER" id="PTHR43591:SF24">
    <property type="entry name" value="2-METHOXY-6-POLYPRENYL-1,4-BENZOQUINOL METHYLASE, MITOCHONDRIAL"/>
    <property type="match status" value="1"/>
</dbReference>
<dbReference type="Pfam" id="PF13489">
    <property type="entry name" value="Methyltransf_23"/>
    <property type="match status" value="1"/>
</dbReference>
<dbReference type="SUPFAM" id="SSF53335">
    <property type="entry name" value="S-adenosyl-L-methionine-dependent methyltransferases"/>
    <property type="match status" value="1"/>
</dbReference>
<dbReference type="CDD" id="cd02440">
    <property type="entry name" value="AdoMet_MTases"/>
    <property type="match status" value="1"/>
</dbReference>
<keyword evidence="1" id="KW-0808">Transferase</keyword>
<dbReference type="EMBL" id="ML220151">
    <property type="protein sequence ID" value="TGZ77588.1"/>
    <property type="molecule type" value="Genomic_DNA"/>
</dbReference>
<evidence type="ECO:0000313" key="1">
    <source>
        <dbReference type="EMBL" id="TGZ77588.1"/>
    </source>
</evidence>
<keyword evidence="1" id="KW-0489">Methyltransferase</keyword>
<dbReference type="PANTHER" id="PTHR43591">
    <property type="entry name" value="METHYLTRANSFERASE"/>
    <property type="match status" value="1"/>
</dbReference>
<dbReference type="OrthoDB" id="8300214at2759"/>
<accession>A0A4S2MRE7</accession>
<dbReference type="InParanoid" id="A0A4S2MRE7"/>
<dbReference type="GO" id="GO:0008168">
    <property type="term" value="F:methyltransferase activity"/>
    <property type="evidence" value="ECO:0007669"/>
    <property type="project" value="UniProtKB-KW"/>
</dbReference>
<evidence type="ECO:0000313" key="2">
    <source>
        <dbReference type="Proteomes" id="UP000298138"/>
    </source>
</evidence>
<proteinExistence type="predicted"/>
<organism evidence="1 2">
    <name type="scientific">Ascodesmis nigricans</name>
    <dbReference type="NCBI Taxonomy" id="341454"/>
    <lineage>
        <taxon>Eukaryota</taxon>
        <taxon>Fungi</taxon>
        <taxon>Dikarya</taxon>
        <taxon>Ascomycota</taxon>
        <taxon>Pezizomycotina</taxon>
        <taxon>Pezizomycetes</taxon>
        <taxon>Pezizales</taxon>
        <taxon>Ascodesmidaceae</taxon>
        <taxon>Ascodesmis</taxon>
    </lineage>
</organism>
<name>A0A4S2MRE7_9PEZI</name>
<dbReference type="InterPro" id="IPR029063">
    <property type="entry name" value="SAM-dependent_MTases_sf"/>
</dbReference>
<reference evidence="1 2" key="1">
    <citation type="submission" date="2019-04" db="EMBL/GenBank/DDBJ databases">
        <title>Comparative genomics and transcriptomics to analyze fruiting body development in filamentous ascomycetes.</title>
        <authorList>
            <consortium name="DOE Joint Genome Institute"/>
            <person name="Lutkenhaus R."/>
            <person name="Traeger S."/>
            <person name="Breuer J."/>
            <person name="Kuo A."/>
            <person name="Lipzen A."/>
            <person name="Pangilinan J."/>
            <person name="Dilworth D."/>
            <person name="Sandor L."/>
            <person name="Poggeler S."/>
            <person name="Barry K."/>
            <person name="Grigoriev I.V."/>
            <person name="Nowrousian M."/>
        </authorList>
    </citation>
    <scope>NUCLEOTIDE SEQUENCE [LARGE SCALE GENOMIC DNA]</scope>
    <source>
        <strain evidence="1 2">CBS 389.68</strain>
    </source>
</reference>
<dbReference type="GO" id="GO:0032259">
    <property type="term" value="P:methylation"/>
    <property type="evidence" value="ECO:0007669"/>
    <property type="project" value="UniProtKB-KW"/>
</dbReference>
<dbReference type="Proteomes" id="UP000298138">
    <property type="component" value="Unassembled WGS sequence"/>
</dbReference>
<sequence length="347" mass="38715">MSDTTNLDPTVPVIEADDALSDYADDGSVASSSQSLSDSILEHVYENGRRYHRKSADQYTLPSDEAEQDRLDMVHHLLLCMFGGRLCLTDFDEDPHRVLDCGTGTGVWALDFGHDHPASEVVGTDLAPIQPTWSYPNVKFELDDLEKEWTWKKDYFNFIHARMISMGIRNYGRLVEQMFEHTAPGGRIELTEHTLDAPYCDDGTLPADNCLYRYFAALSSALEQMGVNPRLHGPDFRKMVEDAGFVDVKLRKLKLPWGPWPRTKTSKYQGLVALETLKTGLEAYGLSLMTRSMSHEEATALIKETYEVVASGKCHVYLWVSVVTARKPGSAESADSPAPTTAVTAET</sequence>
<dbReference type="AlphaFoldDB" id="A0A4S2MRE7"/>
<keyword evidence="2" id="KW-1185">Reference proteome</keyword>
<gene>
    <name evidence="1" type="ORF">EX30DRAFT_398428</name>
</gene>
<protein>
    <submittedName>
        <fullName evidence="1">S-adenosyl-L-methionine-dependent methyltransferase</fullName>
    </submittedName>
</protein>